<sequence>MPTKILGRSQKVHCIVNVNNIKLIIPELFSENWIRGRSLFGRSIMKAQASSLPFTPAFAALISTINFKLPQLGQLGSSIVRHSITKFIAHLANQQLLMKLSPSKFLFFYSNVPRWFQQISNSTSLSKRGLGENSDEESGSEDSSDKDESEVEAKEGIENQTGTNLVNG</sequence>
<evidence type="ECO:0000313" key="3">
    <source>
        <dbReference type="Proteomes" id="UP000799118"/>
    </source>
</evidence>
<organism evidence="2 3">
    <name type="scientific">Gymnopus androsaceus JB14</name>
    <dbReference type="NCBI Taxonomy" id="1447944"/>
    <lineage>
        <taxon>Eukaryota</taxon>
        <taxon>Fungi</taxon>
        <taxon>Dikarya</taxon>
        <taxon>Basidiomycota</taxon>
        <taxon>Agaricomycotina</taxon>
        <taxon>Agaricomycetes</taxon>
        <taxon>Agaricomycetidae</taxon>
        <taxon>Agaricales</taxon>
        <taxon>Marasmiineae</taxon>
        <taxon>Omphalotaceae</taxon>
        <taxon>Gymnopus</taxon>
    </lineage>
</organism>
<gene>
    <name evidence="2" type="ORF">BT96DRAFT_948376</name>
</gene>
<protein>
    <submittedName>
        <fullName evidence="2">Uncharacterized protein</fullName>
    </submittedName>
</protein>
<accession>A0A6A4GPQ5</accession>
<dbReference type="SUPFAM" id="SSF48371">
    <property type="entry name" value="ARM repeat"/>
    <property type="match status" value="1"/>
</dbReference>
<dbReference type="Proteomes" id="UP000799118">
    <property type="component" value="Unassembled WGS sequence"/>
</dbReference>
<evidence type="ECO:0000256" key="1">
    <source>
        <dbReference type="SAM" id="MobiDB-lite"/>
    </source>
</evidence>
<name>A0A6A4GPQ5_9AGAR</name>
<dbReference type="EMBL" id="ML769802">
    <property type="protein sequence ID" value="KAE9387416.1"/>
    <property type="molecule type" value="Genomic_DNA"/>
</dbReference>
<feature type="compositionally biased region" description="Polar residues" evidence="1">
    <location>
        <begin position="158"/>
        <end position="168"/>
    </location>
</feature>
<dbReference type="InterPro" id="IPR050781">
    <property type="entry name" value="CWC22_splicing_factor"/>
</dbReference>
<dbReference type="OrthoDB" id="3268156at2759"/>
<dbReference type="PANTHER" id="PTHR18034">
    <property type="entry name" value="CELL CYCLE CONTROL PROTEIN CWF22-RELATED"/>
    <property type="match status" value="1"/>
</dbReference>
<keyword evidence="3" id="KW-1185">Reference proteome</keyword>
<reference evidence="2" key="1">
    <citation type="journal article" date="2019" name="Environ. Microbiol.">
        <title>Fungal ecological strategies reflected in gene transcription - a case study of two litter decomposers.</title>
        <authorList>
            <person name="Barbi F."/>
            <person name="Kohler A."/>
            <person name="Barry K."/>
            <person name="Baskaran P."/>
            <person name="Daum C."/>
            <person name="Fauchery L."/>
            <person name="Ihrmark K."/>
            <person name="Kuo A."/>
            <person name="LaButti K."/>
            <person name="Lipzen A."/>
            <person name="Morin E."/>
            <person name="Grigoriev I.V."/>
            <person name="Henrissat B."/>
            <person name="Lindahl B."/>
            <person name="Martin F."/>
        </authorList>
    </citation>
    <scope>NUCLEOTIDE SEQUENCE</scope>
    <source>
        <strain evidence="2">JB14</strain>
    </source>
</reference>
<dbReference type="PANTHER" id="PTHR18034:SF3">
    <property type="entry name" value="PRE-MRNA-SPLICING FACTOR CWC22 HOMOLOG"/>
    <property type="match status" value="1"/>
</dbReference>
<dbReference type="GO" id="GO:0000398">
    <property type="term" value="P:mRNA splicing, via spliceosome"/>
    <property type="evidence" value="ECO:0007669"/>
    <property type="project" value="TreeGrafter"/>
</dbReference>
<feature type="compositionally biased region" description="Acidic residues" evidence="1">
    <location>
        <begin position="133"/>
        <end position="150"/>
    </location>
</feature>
<dbReference type="GO" id="GO:0003723">
    <property type="term" value="F:RNA binding"/>
    <property type="evidence" value="ECO:0007669"/>
    <property type="project" value="TreeGrafter"/>
</dbReference>
<dbReference type="InterPro" id="IPR016024">
    <property type="entry name" value="ARM-type_fold"/>
</dbReference>
<proteinExistence type="predicted"/>
<dbReference type="AlphaFoldDB" id="A0A6A4GPQ5"/>
<dbReference type="Gene3D" id="1.25.40.180">
    <property type="match status" value="1"/>
</dbReference>
<feature type="region of interest" description="Disordered" evidence="1">
    <location>
        <begin position="125"/>
        <end position="168"/>
    </location>
</feature>
<dbReference type="GO" id="GO:0071013">
    <property type="term" value="C:catalytic step 2 spliceosome"/>
    <property type="evidence" value="ECO:0007669"/>
    <property type="project" value="TreeGrafter"/>
</dbReference>
<evidence type="ECO:0000313" key="2">
    <source>
        <dbReference type="EMBL" id="KAE9387416.1"/>
    </source>
</evidence>